<dbReference type="InterPro" id="IPR001789">
    <property type="entry name" value="Sig_transdc_resp-reg_receiver"/>
</dbReference>
<dbReference type="Gene3D" id="2.40.50.1020">
    <property type="entry name" value="LytTr DNA-binding domain"/>
    <property type="match status" value="1"/>
</dbReference>
<dbReference type="PANTHER" id="PTHR37299:SF1">
    <property type="entry name" value="STAGE 0 SPORULATION PROTEIN A HOMOLOG"/>
    <property type="match status" value="1"/>
</dbReference>
<evidence type="ECO:0000259" key="2">
    <source>
        <dbReference type="PROSITE" id="PS50110"/>
    </source>
</evidence>
<evidence type="ECO:0000313" key="4">
    <source>
        <dbReference type="EMBL" id="NYF90399.1"/>
    </source>
</evidence>
<reference evidence="4 5" key="1">
    <citation type="submission" date="2020-07" db="EMBL/GenBank/DDBJ databases">
        <title>Genomic Encyclopedia of Type Strains, Phase IV (KMG-V): Genome sequencing to study the core and pangenomes of soil and plant-associated prokaryotes.</title>
        <authorList>
            <person name="Whitman W."/>
        </authorList>
    </citation>
    <scope>NUCLEOTIDE SEQUENCE [LARGE SCALE GENOMIC DNA]</scope>
    <source>
        <strain evidence="4 5">M8UP22</strain>
    </source>
</reference>
<dbReference type="InterPro" id="IPR011006">
    <property type="entry name" value="CheY-like_superfamily"/>
</dbReference>
<dbReference type="InterPro" id="IPR007492">
    <property type="entry name" value="LytTR_DNA-bd_dom"/>
</dbReference>
<dbReference type="Gene3D" id="3.40.50.2300">
    <property type="match status" value="1"/>
</dbReference>
<dbReference type="AlphaFoldDB" id="A0A852VH67"/>
<dbReference type="PROSITE" id="PS50110">
    <property type="entry name" value="RESPONSE_REGULATORY"/>
    <property type="match status" value="1"/>
</dbReference>
<dbReference type="GO" id="GO:0000156">
    <property type="term" value="F:phosphorelay response regulator activity"/>
    <property type="evidence" value="ECO:0007669"/>
    <property type="project" value="InterPro"/>
</dbReference>
<dbReference type="PANTHER" id="PTHR37299">
    <property type="entry name" value="TRANSCRIPTIONAL REGULATOR-RELATED"/>
    <property type="match status" value="1"/>
</dbReference>
<dbReference type="GO" id="GO:0003677">
    <property type="term" value="F:DNA binding"/>
    <property type="evidence" value="ECO:0007669"/>
    <property type="project" value="InterPro"/>
</dbReference>
<dbReference type="Proteomes" id="UP000564385">
    <property type="component" value="Unassembled WGS sequence"/>
</dbReference>
<protein>
    <submittedName>
        <fullName evidence="4">Two-component system LytT family response regulator</fullName>
    </submittedName>
</protein>
<feature type="domain" description="Response regulatory" evidence="2">
    <location>
        <begin position="4"/>
        <end position="117"/>
    </location>
</feature>
<dbReference type="EMBL" id="JACCCU010000001">
    <property type="protein sequence ID" value="NYF90399.1"/>
    <property type="molecule type" value="Genomic_DNA"/>
</dbReference>
<comment type="caution">
    <text evidence="4">The sequence shown here is derived from an EMBL/GenBank/DDBJ whole genome shotgun (WGS) entry which is preliminary data.</text>
</comment>
<dbReference type="PROSITE" id="PS50930">
    <property type="entry name" value="HTH_LYTTR"/>
    <property type="match status" value="1"/>
</dbReference>
<evidence type="ECO:0000256" key="1">
    <source>
        <dbReference type="PROSITE-ProRule" id="PRU00169"/>
    </source>
</evidence>
<dbReference type="InterPro" id="IPR046947">
    <property type="entry name" value="LytR-like"/>
</dbReference>
<proteinExistence type="predicted"/>
<accession>A0A852VH67</accession>
<evidence type="ECO:0000313" key="5">
    <source>
        <dbReference type="Proteomes" id="UP000564385"/>
    </source>
</evidence>
<gene>
    <name evidence="4" type="ORF">HDF08_002466</name>
</gene>
<dbReference type="Pfam" id="PF00072">
    <property type="entry name" value="Response_reg"/>
    <property type="match status" value="1"/>
</dbReference>
<dbReference type="Pfam" id="PF04397">
    <property type="entry name" value="LytTR"/>
    <property type="match status" value="1"/>
</dbReference>
<sequence>MMIKIIIIDDEPLARSGVAARLAQHPDCKVIAECTSAEDAAEQLPLLRPDLVFLDICMTGLTGIELLDCTPRDVVPAVIFLTAHDRYALDAFRHEALDYLLKPVDDERFNQALDRARRLLDLRERAGNEPDTQESSSDTEFRSEWLTRFTVTAHGRVHLVQTADIDWIEGLGDYAGLHVGEATHLIRKSLNFLEKSLDPSRFLRIHRSAIVNTSRIQHITRLENQDSIVTLDYGHQIRSSRTYYAALKRLLM</sequence>
<feature type="domain" description="HTH LytTR-type" evidence="3">
    <location>
        <begin position="149"/>
        <end position="252"/>
    </location>
</feature>
<dbReference type="SUPFAM" id="SSF52172">
    <property type="entry name" value="CheY-like"/>
    <property type="match status" value="1"/>
</dbReference>
<name>A0A852VH67_9BACT</name>
<organism evidence="4 5">
    <name type="scientific">Tunturiibacter lichenicola</name>
    <dbReference type="NCBI Taxonomy" id="2051959"/>
    <lineage>
        <taxon>Bacteria</taxon>
        <taxon>Pseudomonadati</taxon>
        <taxon>Acidobacteriota</taxon>
        <taxon>Terriglobia</taxon>
        <taxon>Terriglobales</taxon>
        <taxon>Acidobacteriaceae</taxon>
        <taxon>Tunturiibacter</taxon>
    </lineage>
</organism>
<keyword evidence="1" id="KW-0597">Phosphoprotein</keyword>
<feature type="modified residue" description="4-aspartylphosphate" evidence="1">
    <location>
        <position position="55"/>
    </location>
</feature>
<dbReference type="SMART" id="SM00448">
    <property type="entry name" value="REC"/>
    <property type="match status" value="1"/>
</dbReference>
<dbReference type="SMART" id="SM00850">
    <property type="entry name" value="LytTR"/>
    <property type="match status" value="1"/>
</dbReference>
<evidence type="ECO:0000259" key="3">
    <source>
        <dbReference type="PROSITE" id="PS50930"/>
    </source>
</evidence>